<gene>
    <name evidence="2" type="ORF">K227x_27940</name>
</gene>
<evidence type="ECO:0000313" key="3">
    <source>
        <dbReference type="Proteomes" id="UP000318538"/>
    </source>
</evidence>
<organism evidence="2 3">
    <name type="scientific">Rubripirellula lacrimiformis</name>
    <dbReference type="NCBI Taxonomy" id="1930273"/>
    <lineage>
        <taxon>Bacteria</taxon>
        <taxon>Pseudomonadati</taxon>
        <taxon>Planctomycetota</taxon>
        <taxon>Planctomycetia</taxon>
        <taxon>Pirellulales</taxon>
        <taxon>Pirellulaceae</taxon>
        <taxon>Rubripirellula</taxon>
    </lineage>
</organism>
<dbReference type="Proteomes" id="UP000318538">
    <property type="component" value="Chromosome"/>
</dbReference>
<accession>A0A517NBA0</accession>
<dbReference type="AlphaFoldDB" id="A0A517NBA0"/>
<name>A0A517NBA0_9BACT</name>
<keyword evidence="3" id="KW-1185">Reference proteome</keyword>
<reference evidence="2 3" key="1">
    <citation type="submission" date="2019-02" db="EMBL/GenBank/DDBJ databases">
        <title>Deep-cultivation of Planctomycetes and their phenomic and genomic characterization uncovers novel biology.</title>
        <authorList>
            <person name="Wiegand S."/>
            <person name="Jogler M."/>
            <person name="Boedeker C."/>
            <person name="Pinto D."/>
            <person name="Vollmers J."/>
            <person name="Rivas-Marin E."/>
            <person name="Kohn T."/>
            <person name="Peeters S.H."/>
            <person name="Heuer A."/>
            <person name="Rast P."/>
            <person name="Oberbeckmann S."/>
            <person name="Bunk B."/>
            <person name="Jeske O."/>
            <person name="Meyerdierks A."/>
            <person name="Storesund J.E."/>
            <person name="Kallscheuer N."/>
            <person name="Luecker S."/>
            <person name="Lage O.M."/>
            <person name="Pohl T."/>
            <person name="Merkel B.J."/>
            <person name="Hornburger P."/>
            <person name="Mueller R.-W."/>
            <person name="Bruemmer F."/>
            <person name="Labrenz M."/>
            <person name="Spormann A.M."/>
            <person name="Op den Camp H."/>
            <person name="Overmann J."/>
            <person name="Amann R."/>
            <person name="Jetten M.S.M."/>
            <person name="Mascher T."/>
            <person name="Medema M.H."/>
            <person name="Devos D.P."/>
            <person name="Kaster A.-K."/>
            <person name="Ovreas L."/>
            <person name="Rohde M."/>
            <person name="Galperin M.Y."/>
            <person name="Jogler C."/>
        </authorList>
    </citation>
    <scope>NUCLEOTIDE SEQUENCE [LARGE SCALE GENOMIC DNA]</scope>
    <source>
        <strain evidence="2 3">K22_7</strain>
    </source>
</reference>
<sequence length="85" mass="9614">MSRLGQGVDQRRPFDSTGRSLTNFTTFPSRTRVTDYVICIRHPRERDFVIVRTDDRLADANSCNKVGPGQARSEPPRSGCACIYH</sequence>
<evidence type="ECO:0000256" key="1">
    <source>
        <dbReference type="SAM" id="MobiDB-lite"/>
    </source>
</evidence>
<feature type="region of interest" description="Disordered" evidence="1">
    <location>
        <begin position="1"/>
        <end position="22"/>
    </location>
</feature>
<dbReference type="EMBL" id="CP036525">
    <property type="protein sequence ID" value="QDT04403.1"/>
    <property type="molecule type" value="Genomic_DNA"/>
</dbReference>
<evidence type="ECO:0000313" key="2">
    <source>
        <dbReference type="EMBL" id="QDT04403.1"/>
    </source>
</evidence>
<proteinExistence type="predicted"/>
<feature type="region of interest" description="Disordered" evidence="1">
    <location>
        <begin position="66"/>
        <end position="85"/>
    </location>
</feature>
<dbReference type="KEGG" id="rlc:K227x_27940"/>
<protein>
    <submittedName>
        <fullName evidence="2">Uncharacterized protein</fullName>
    </submittedName>
</protein>